<keyword evidence="3" id="KW-0539">Nucleus</keyword>
<accession>A0A3R7AKF6</accession>
<evidence type="ECO:0000256" key="2">
    <source>
        <dbReference type="ARBA" id="ARBA00023125"/>
    </source>
</evidence>
<gene>
    <name evidence="7" type="ORF">DYB35_002077</name>
    <name evidence="8" type="ORF">DYB37_004344</name>
</gene>
<dbReference type="EMBL" id="QUTG01004266">
    <property type="protein sequence ID" value="RHY88723.1"/>
    <property type="molecule type" value="Genomic_DNA"/>
</dbReference>
<dbReference type="GO" id="GO:0005634">
    <property type="term" value="C:nucleus"/>
    <property type="evidence" value="ECO:0007669"/>
    <property type="project" value="UniProtKB-SubCell"/>
</dbReference>
<evidence type="ECO:0000313" key="10">
    <source>
        <dbReference type="Proteomes" id="UP000285712"/>
    </source>
</evidence>
<evidence type="ECO:0000313" key="7">
    <source>
        <dbReference type="EMBL" id="RHY88723.1"/>
    </source>
</evidence>
<dbReference type="Pfam" id="PF00447">
    <property type="entry name" value="HSF_DNA-bind"/>
    <property type="match status" value="2"/>
</dbReference>
<evidence type="ECO:0000256" key="4">
    <source>
        <dbReference type="RuleBase" id="RU004020"/>
    </source>
</evidence>
<dbReference type="InterPro" id="IPR000232">
    <property type="entry name" value="HSF_DNA-bd"/>
</dbReference>
<dbReference type="PANTHER" id="PTHR10015:SF427">
    <property type="entry name" value="HEAT SHOCK FACTOR PROTEIN"/>
    <property type="match status" value="1"/>
</dbReference>
<dbReference type="SMART" id="SM00415">
    <property type="entry name" value="HSF"/>
    <property type="match status" value="2"/>
</dbReference>
<evidence type="ECO:0000313" key="9">
    <source>
        <dbReference type="Proteomes" id="UP000285430"/>
    </source>
</evidence>
<dbReference type="GO" id="GO:0003700">
    <property type="term" value="F:DNA-binding transcription factor activity"/>
    <property type="evidence" value="ECO:0007669"/>
    <property type="project" value="InterPro"/>
</dbReference>
<dbReference type="InterPro" id="IPR036390">
    <property type="entry name" value="WH_DNA-bd_sf"/>
</dbReference>
<feature type="domain" description="HSF-type DNA-binding" evidence="6">
    <location>
        <begin position="84"/>
        <end position="179"/>
    </location>
</feature>
<evidence type="ECO:0000256" key="3">
    <source>
        <dbReference type="ARBA" id="ARBA00023242"/>
    </source>
</evidence>
<dbReference type="GO" id="GO:0043565">
    <property type="term" value="F:sequence-specific DNA binding"/>
    <property type="evidence" value="ECO:0007669"/>
    <property type="project" value="InterPro"/>
</dbReference>
<evidence type="ECO:0000313" key="8">
    <source>
        <dbReference type="EMBL" id="RHZ28098.1"/>
    </source>
</evidence>
<dbReference type="PRINTS" id="PR00056">
    <property type="entry name" value="HSFDOMAIN"/>
</dbReference>
<dbReference type="InterPro" id="IPR036388">
    <property type="entry name" value="WH-like_DNA-bd_sf"/>
</dbReference>
<dbReference type="FunFam" id="1.10.10.10:FF:000286">
    <property type="entry name" value="Heat shock transcription factor"/>
    <property type="match status" value="2"/>
</dbReference>
<dbReference type="PANTHER" id="PTHR10015">
    <property type="entry name" value="HEAT SHOCK TRANSCRIPTION FACTOR"/>
    <property type="match status" value="1"/>
</dbReference>
<dbReference type="Proteomes" id="UP000285430">
    <property type="component" value="Unassembled WGS sequence"/>
</dbReference>
<dbReference type="SUPFAM" id="SSF46785">
    <property type="entry name" value="Winged helix' DNA-binding domain"/>
    <property type="match status" value="2"/>
</dbReference>
<keyword evidence="2" id="KW-0238">DNA-binding</keyword>
<comment type="caution">
    <text evidence="8">The sequence shown here is derived from an EMBL/GenBank/DDBJ whole genome shotgun (WGS) entry which is preliminary data.</text>
</comment>
<feature type="compositionally biased region" description="Polar residues" evidence="5">
    <location>
        <begin position="316"/>
        <end position="331"/>
    </location>
</feature>
<comment type="similarity">
    <text evidence="4">Belongs to the HSF family.</text>
</comment>
<dbReference type="VEuPathDB" id="FungiDB:H257_13566"/>
<protein>
    <recommendedName>
        <fullName evidence="6">HSF-type DNA-binding domain-containing protein</fullName>
    </recommendedName>
</protein>
<evidence type="ECO:0000259" key="6">
    <source>
        <dbReference type="SMART" id="SM00415"/>
    </source>
</evidence>
<proteinExistence type="inferred from homology"/>
<dbReference type="Proteomes" id="UP000285712">
    <property type="component" value="Unassembled WGS sequence"/>
</dbReference>
<dbReference type="AlphaFoldDB" id="A0A3R7AKF6"/>
<reference evidence="9 10" key="1">
    <citation type="submission" date="2018-08" db="EMBL/GenBank/DDBJ databases">
        <title>Aphanomyces genome sequencing and annotation.</title>
        <authorList>
            <person name="Minardi D."/>
            <person name="Oidtmann B."/>
            <person name="Van Der Giezen M."/>
            <person name="Studholme D.J."/>
        </authorList>
    </citation>
    <scope>NUCLEOTIDE SEQUENCE [LARGE SCALE GENOMIC DNA]</scope>
    <source>
        <strain evidence="8 9">Da</strain>
        <strain evidence="7 10">Sv</strain>
    </source>
</reference>
<dbReference type="Gene3D" id="1.10.10.10">
    <property type="entry name" value="Winged helix-like DNA-binding domain superfamily/Winged helix DNA-binding domain"/>
    <property type="match status" value="2"/>
</dbReference>
<evidence type="ECO:0000256" key="1">
    <source>
        <dbReference type="ARBA" id="ARBA00004123"/>
    </source>
</evidence>
<sequence length="444" mass="50007">MKKECTAYFTRIKFADSFTGRVMLATQTQPMLHHHAFMHGHVQSPGSIDSPSRLHDISVEMSLSIAASKGFPIPMQMEACKRGWVAPFLLHLHQMLRRESPQIVRWTSDGKAFEIIDKATMTEKILPKYFRNKNFASFQRQLNYFGFRKWSKSRAMHSTYSRDHFTRDNFDELVFVKRQSKRKGGNDSSDKSDVDMDESVADVGSLTSSPTKSPVVSSPLLMSSLLSPEVDATHSHPAQALVDMHQGFSAAASEMPTPSMANSTLSINARFSLPALSELRQISPNGRMRLPSLYQIVPSMQGSCMWPVDGARGATEESNSPTSTQNSAQSTTKIEYNVRELMGLSAARFIRGLYDMISSDEGDCIRWSDDGASFVVINSSKLAWKSLPKYFKHNKFRSFQQQLNMYGFHKWSKARASACTYSHPLFRRGCFTDLCRIARKTSLA</sequence>
<name>A0A3R7AKF6_APHAT</name>
<organism evidence="8 9">
    <name type="scientific">Aphanomyces astaci</name>
    <name type="common">Crayfish plague agent</name>
    <dbReference type="NCBI Taxonomy" id="112090"/>
    <lineage>
        <taxon>Eukaryota</taxon>
        <taxon>Sar</taxon>
        <taxon>Stramenopiles</taxon>
        <taxon>Oomycota</taxon>
        <taxon>Saprolegniomycetes</taxon>
        <taxon>Saprolegniales</taxon>
        <taxon>Verrucalvaceae</taxon>
        <taxon>Aphanomyces</taxon>
    </lineage>
</organism>
<dbReference type="EMBL" id="QUTH01002034">
    <property type="protein sequence ID" value="RHZ28098.1"/>
    <property type="molecule type" value="Genomic_DNA"/>
</dbReference>
<feature type="domain" description="HSF-type DNA-binding" evidence="6">
    <location>
        <begin position="345"/>
        <end position="440"/>
    </location>
</feature>
<feature type="region of interest" description="Disordered" evidence="5">
    <location>
        <begin position="308"/>
        <end position="331"/>
    </location>
</feature>
<comment type="subcellular location">
    <subcellularLocation>
        <location evidence="1">Nucleus</location>
    </subcellularLocation>
</comment>
<evidence type="ECO:0000256" key="5">
    <source>
        <dbReference type="SAM" id="MobiDB-lite"/>
    </source>
</evidence>